<evidence type="ECO:0000256" key="6">
    <source>
        <dbReference type="ARBA" id="ARBA00022777"/>
    </source>
</evidence>
<evidence type="ECO:0000256" key="3">
    <source>
        <dbReference type="ARBA" id="ARBA00022679"/>
    </source>
</evidence>
<dbReference type="InterPro" id="IPR018095">
    <property type="entry name" value="Thymidylate_kin_CS"/>
</dbReference>
<dbReference type="GO" id="GO:0005829">
    <property type="term" value="C:cytosol"/>
    <property type="evidence" value="ECO:0007669"/>
    <property type="project" value="TreeGrafter"/>
</dbReference>
<evidence type="ECO:0000256" key="8">
    <source>
        <dbReference type="ARBA" id="ARBA00048743"/>
    </source>
</evidence>
<reference evidence="10" key="1">
    <citation type="submission" date="2016-10" db="EMBL/GenBank/DDBJ databases">
        <title>Sequence of Gallionella enrichment culture.</title>
        <authorList>
            <person name="Poehlein A."/>
            <person name="Muehling M."/>
            <person name="Daniel R."/>
        </authorList>
    </citation>
    <scope>NUCLEOTIDE SEQUENCE</scope>
</reference>
<dbReference type="NCBIfam" id="TIGR00041">
    <property type="entry name" value="DTMP_kinase"/>
    <property type="match status" value="1"/>
</dbReference>
<organism evidence="10">
    <name type="scientific">mine drainage metagenome</name>
    <dbReference type="NCBI Taxonomy" id="410659"/>
    <lineage>
        <taxon>unclassified sequences</taxon>
        <taxon>metagenomes</taxon>
        <taxon>ecological metagenomes</taxon>
    </lineage>
</organism>
<dbReference type="GO" id="GO:0004798">
    <property type="term" value="F:dTMP kinase activity"/>
    <property type="evidence" value="ECO:0007669"/>
    <property type="project" value="UniProtKB-EC"/>
</dbReference>
<comment type="similarity">
    <text evidence="1">Belongs to the thymidylate kinase family.</text>
</comment>
<dbReference type="GO" id="GO:0006227">
    <property type="term" value="P:dUDP biosynthetic process"/>
    <property type="evidence" value="ECO:0007669"/>
    <property type="project" value="TreeGrafter"/>
</dbReference>
<dbReference type="Pfam" id="PF02223">
    <property type="entry name" value="Thymidylate_kin"/>
    <property type="match status" value="1"/>
</dbReference>
<gene>
    <name evidence="10" type="primary">tmk_20</name>
    <name evidence="10" type="ORF">GALL_412480</name>
</gene>
<comment type="catalytic activity">
    <reaction evidence="8">
        <text>dTMP + ATP = dTDP + ADP</text>
        <dbReference type="Rhea" id="RHEA:13517"/>
        <dbReference type="ChEBI" id="CHEBI:30616"/>
        <dbReference type="ChEBI" id="CHEBI:58369"/>
        <dbReference type="ChEBI" id="CHEBI:63528"/>
        <dbReference type="ChEBI" id="CHEBI:456216"/>
        <dbReference type="EC" id="2.7.4.9"/>
    </reaction>
</comment>
<dbReference type="InterPro" id="IPR039430">
    <property type="entry name" value="Thymidylate_kin-like_dom"/>
</dbReference>
<evidence type="ECO:0000256" key="7">
    <source>
        <dbReference type="ARBA" id="ARBA00022840"/>
    </source>
</evidence>
<dbReference type="AlphaFoldDB" id="A0A1J5QM12"/>
<dbReference type="FunFam" id="3.40.50.300:FF:000225">
    <property type="entry name" value="Thymidylate kinase"/>
    <property type="match status" value="1"/>
</dbReference>
<keyword evidence="6 10" id="KW-0418">Kinase</keyword>
<evidence type="ECO:0000256" key="1">
    <source>
        <dbReference type="ARBA" id="ARBA00009776"/>
    </source>
</evidence>
<dbReference type="PROSITE" id="PS01331">
    <property type="entry name" value="THYMIDYLATE_KINASE"/>
    <property type="match status" value="1"/>
</dbReference>
<keyword evidence="5" id="KW-0547">Nucleotide-binding</keyword>
<feature type="domain" description="Thymidylate kinase-like" evidence="9">
    <location>
        <begin position="54"/>
        <end position="239"/>
    </location>
</feature>
<keyword evidence="7" id="KW-0067">ATP-binding</keyword>
<protein>
    <recommendedName>
        <fullName evidence="2">dTMP kinase</fullName>
        <ecNumber evidence="2">2.7.4.9</ecNumber>
    </recommendedName>
</protein>
<evidence type="ECO:0000313" key="10">
    <source>
        <dbReference type="EMBL" id="OIQ77061.1"/>
    </source>
</evidence>
<dbReference type="GO" id="GO:0005524">
    <property type="term" value="F:ATP binding"/>
    <property type="evidence" value="ECO:0007669"/>
    <property type="project" value="UniProtKB-KW"/>
</dbReference>
<dbReference type="InterPro" id="IPR027417">
    <property type="entry name" value="P-loop_NTPase"/>
</dbReference>
<evidence type="ECO:0000256" key="5">
    <source>
        <dbReference type="ARBA" id="ARBA00022741"/>
    </source>
</evidence>
<dbReference type="PANTHER" id="PTHR10344:SF4">
    <property type="entry name" value="UMP-CMP KINASE 2, MITOCHONDRIAL"/>
    <property type="match status" value="1"/>
</dbReference>
<dbReference type="EMBL" id="MLJW01001704">
    <property type="protein sequence ID" value="OIQ77061.1"/>
    <property type="molecule type" value="Genomic_DNA"/>
</dbReference>
<dbReference type="PANTHER" id="PTHR10344">
    <property type="entry name" value="THYMIDYLATE KINASE"/>
    <property type="match status" value="1"/>
</dbReference>
<dbReference type="Gene3D" id="3.40.50.300">
    <property type="entry name" value="P-loop containing nucleotide triphosphate hydrolases"/>
    <property type="match status" value="1"/>
</dbReference>
<dbReference type="SUPFAM" id="SSF52540">
    <property type="entry name" value="P-loop containing nucleoside triphosphate hydrolases"/>
    <property type="match status" value="1"/>
</dbReference>
<dbReference type="HAMAP" id="MF_00165">
    <property type="entry name" value="Thymidylate_kinase"/>
    <property type="match status" value="1"/>
</dbReference>
<proteinExistence type="inferred from homology"/>
<dbReference type="InterPro" id="IPR018094">
    <property type="entry name" value="Thymidylate_kinase"/>
</dbReference>
<dbReference type="GO" id="GO:0006233">
    <property type="term" value="P:dTDP biosynthetic process"/>
    <property type="evidence" value="ECO:0007669"/>
    <property type="project" value="InterPro"/>
</dbReference>
<comment type="caution">
    <text evidence="10">The sequence shown here is derived from an EMBL/GenBank/DDBJ whole genome shotgun (WGS) entry which is preliminary data.</text>
</comment>
<sequence>MLLGGAIAVFVGVVSYIQMDDRKGVPLFQDLLEALRGDVGVATIFEKDGVFIAFEGGEGSGKSTQATKLRDWFEARDFTVVLTREPGGTDLGSQLRRVLLDKGTGAVAPRAEALLYAADRAEHVHSVVRPALNRGSIVISDRYVDSSIAYQGSGRVLPSEDVLRISRWATEGLIPDLTILLDIPPALGLARCGTLDRLESEPLEFHERVRRSFLQLATVEPDRYLVVDASGTPEEVAKVIHSRFEELLAKRKSAK</sequence>
<evidence type="ECO:0000256" key="2">
    <source>
        <dbReference type="ARBA" id="ARBA00012980"/>
    </source>
</evidence>
<accession>A0A1J5QM12</accession>
<dbReference type="CDD" id="cd01672">
    <property type="entry name" value="TMPK"/>
    <property type="match status" value="1"/>
</dbReference>
<keyword evidence="4" id="KW-0545">Nucleotide biosynthesis</keyword>
<dbReference type="GO" id="GO:0006235">
    <property type="term" value="P:dTTP biosynthetic process"/>
    <property type="evidence" value="ECO:0007669"/>
    <property type="project" value="TreeGrafter"/>
</dbReference>
<evidence type="ECO:0000259" key="9">
    <source>
        <dbReference type="Pfam" id="PF02223"/>
    </source>
</evidence>
<evidence type="ECO:0000256" key="4">
    <source>
        <dbReference type="ARBA" id="ARBA00022727"/>
    </source>
</evidence>
<dbReference type="EC" id="2.7.4.9" evidence="2"/>
<keyword evidence="3 10" id="KW-0808">Transferase</keyword>
<name>A0A1J5QM12_9ZZZZ</name>